<dbReference type="GO" id="GO:0005524">
    <property type="term" value="F:ATP binding"/>
    <property type="evidence" value="ECO:0007669"/>
    <property type="project" value="UniProtKB-KW"/>
</dbReference>
<evidence type="ECO:0000256" key="5">
    <source>
        <dbReference type="ARBA" id="ARBA00022777"/>
    </source>
</evidence>
<keyword evidence="3 12" id="KW-0808">Transferase</keyword>
<organism evidence="12 13">
    <name type="scientific">Pedobacter cryophilus</name>
    <dbReference type="NCBI Taxonomy" id="2571271"/>
    <lineage>
        <taxon>Bacteria</taxon>
        <taxon>Pseudomonadati</taxon>
        <taxon>Bacteroidota</taxon>
        <taxon>Sphingobacteriia</taxon>
        <taxon>Sphingobacteriales</taxon>
        <taxon>Sphingobacteriaceae</taxon>
        <taxon>Pedobacter</taxon>
    </lineage>
</organism>
<sequence length="767" mass="87260">MALPSKKHQSFSTKEDTTESLLKYLKYWYVFAIAIVLCLSAAYAYITYATPFYKVSSTLLIQNDFKGDGLLKGTAFSDLDMFHAARTVDNEMEVLRSRDLIYKTLKDLSLETRYHQVGKINDKELYDQSLPIKVVIYNLNNKAYAQKLNLIIKNEDTFSITNNGKRVTYRFDQLITGPGYSIKVIKGPAFKTNFEPIDIAFKDLYSMAEYYSLTSLTILPIVKDANTIVISLLDNVPQRGVDILNKLIENYNGRNVDTKNIVARNTIRFIDDRLRSLSSDLSVVEQDVEDYKQRNRVTNFNADAEINLKTSGNYDQELSQSQIQLDVIQSLEEYLNQEDSKYEIVPSTLGIGDVTLTNLINRYNDMQIDRQRLLRSNKSSNPLIVNIDDQLVALKSNLKENLRNVRRGLSLARNNYLSKSNQYESRIRNVPTIERGLMERNRTQAVQAGLYEYLLQKREETALSLSATIPTSQVVDKPAYNTNPAKPKEALIYLCSLFAGFLLPLFIFFGKDKLNTKVQDVNDVQLIGGTRILGELSHKEENNTVVIKKGSRTTISELFRYIRSNLGLMNNHLPSQVLLVTSGSKGEGKTFFSINLGVTLSMVDKKVIIIEFDLRKPDLIKGINMKYEKGLTDYLDDDNMDLSEVIKPSGVSPNMFVIGCGKLPDDPSDLLHSRKIKSMFDELRKKFDYIIVDTSPVGLVSDAFSLAQYTDASIYLIRYNFTRKMQLGVLEDICENKKLKNLMIVFNDAKKENMKSYGYGGYAYEAS</sequence>
<evidence type="ECO:0000256" key="7">
    <source>
        <dbReference type="ARBA" id="ARBA00023137"/>
    </source>
</evidence>
<keyword evidence="4" id="KW-0547">Nucleotide-binding</keyword>
<dbReference type="GO" id="GO:0005886">
    <property type="term" value="C:plasma membrane"/>
    <property type="evidence" value="ECO:0007669"/>
    <property type="project" value="TreeGrafter"/>
</dbReference>
<dbReference type="EC" id="2.7.10.2" evidence="2"/>
<dbReference type="InterPro" id="IPR050445">
    <property type="entry name" value="Bact_polysacc_biosynth/exp"/>
</dbReference>
<evidence type="ECO:0000256" key="1">
    <source>
        <dbReference type="ARBA" id="ARBA00007316"/>
    </source>
</evidence>
<evidence type="ECO:0000259" key="11">
    <source>
        <dbReference type="Pfam" id="PF13807"/>
    </source>
</evidence>
<proteinExistence type="inferred from homology"/>
<dbReference type="OrthoDB" id="9794577at2"/>
<evidence type="ECO:0000256" key="9">
    <source>
        <dbReference type="SAM" id="Phobius"/>
    </source>
</evidence>
<dbReference type="Pfam" id="PF13614">
    <property type="entry name" value="AAA_31"/>
    <property type="match status" value="1"/>
</dbReference>
<reference evidence="12 13" key="1">
    <citation type="submission" date="2019-04" db="EMBL/GenBank/DDBJ databases">
        <title>Pedobacter sp. AR-3-17 sp. nov., isolated from Arctic soil.</title>
        <authorList>
            <person name="Dahal R.H."/>
            <person name="Kim D.-U."/>
        </authorList>
    </citation>
    <scope>NUCLEOTIDE SEQUENCE [LARGE SCALE GENOMIC DNA]</scope>
    <source>
        <strain evidence="12 13">AR-3-17</strain>
    </source>
</reference>
<keyword evidence="9" id="KW-1133">Transmembrane helix</keyword>
<dbReference type="InterPro" id="IPR032807">
    <property type="entry name" value="GNVR"/>
</dbReference>
<dbReference type="Gene3D" id="3.40.50.300">
    <property type="entry name" value="P-loop containing nucleotide triphosphate hydrolases"/>
    <property type="match status" value="1"/>
</dbReference>
<evidence type="ECO:0000256" key="3">
    <source>
        <dbReference type="ARBA" id="ARBA00022679"/>
    </source>
</evidence>
<dbReference type="SUPFAM" id="SSF52540">
    <property type="entry name" value="P-loop containing nucleoside triphosphate hydrolases"/>
    <property type="match status" value="1"/>
</dbReference>
<keyword evidence="6" id="KW-0067">ATP-binding</keyword>
<dbReference type="NCBIfam" id="TIGR01007">
    <property type="entry name" value="eps_fam"/>
    <property type="match status" value="1"/>
</dbReference>
<evidence type="ECO:0000256" key="4">
    <source>
        <dbReference type="ARBA" id="ARBA00022741"/>
    </source>
</evidence>
<evidence type="ECO:0000259" key="10">
    <source>
        <dbReference type="Pfam" id="PF13614"/>
    </source>
</evidence>
<comment type="catalytic activity">
    <reaction evidence="8">
        <text>L-tyrosyl-[protein] + ATP = O-phospho-L-tyrosyl-[protein] + ADP + H(+)</text>
        <dbReference type="Rhea" id="RHEA:10596"/>
        <dbReference type="Rhea" id="RHEA-COMP:10136"/>
        <dbReference type="Rhea" id="RHEA-COMP:20101"/>
        <dbReference type="ChEBI" id="CHEBI:15378"/>
        <dbReference type="ChEBI" id="CHEBI:30616"/>
        <dbReference type="ChEBI" id="CHEBI:46858"/>
        <dbReference type="ChEBI" id="CHEBI:61978"/>
        <dbReference type="ChEBI" id="CHEBI:456216"/>
        <dbReference type="EC" id="2.7.10.2"/>
    </reaction>
</comment>
<evidence type="ECO:0000256" key="6">
    <source>
        <dbReference type="ARBA" id="ARBA00022840"/>
    </source>
</evidence>
<keyword evidence="9" id="KW-0472">Membrane</keyword>
<gene>
    <name evidence="12" type="ORF">FA046_09710</name>
</gene>
<evidence type="ECO:0000256" key="2">
    <source>
        <dbReference type="ARBA" id="ARBA00011903"/>
    </source>
</evidence>
<protein>
    <recommendedName>
        <fullName evidence="2">non-specific protein-tyrosine kinase</fullName>
        <ecNumber evidence="2">2.7.10.2</ecNumber>
    </recommendedName>
</protein>
<dbReference type="InterPro" id="IPR027417">
    <property type="entry name" value="P-loop_NTPase"/>
</dbReference>
<dbReference type="PANTHER" id="PTHR32309:SF13">
    <property type="entry name" value="FERRIC ENTEROBACTIN TRANSPORT PROTEIN FEPE"/>
    <property type="match status" value="1"/>
</dbReference>
<keyword evidence="13" id="KW-1185">Reference proteome</keyword>
<dbReference type="AlphaFoldDB" id="A0A4U1BXA7"/>
<dbReference type="InterPro" id="IPR025669">
    <property type="entry name" value="AAA_dom"/>
</dbReference>
<keyword evidence="5 12" id="KW-0418">Kinase</keyword>
<comment type="similarity">
    <text evidence="1">Belongs to the CpsD/CapB family.</text>
</comment>
<dbReference type="InterPro" id="IPR005702">
    <property type="entry name" value="Wzc-like_C"/>
</dbReference>
<accession>A0A4U1BXA7</accession>
<dbReference type="RefSeq" id="WP_136826211.1">
    <property type="nucleotide sequence ID" value="NZ_SWBP01000003.1"/>
</dbReference>
<dbReference type="PANTHER" id="PTHR32309">
    <property type="entry name" value="TYROSINE-PROTEIN KINASE"/>
    <property type="match status" value="1"/>
</dbReference>
<dbReference type="Pfam" id="PF13807">
    <property type="entry name" value="GNVR"/>
    <property type="match status" value="1"/>
</dbReference>
<evidence type="ECO:0000313" key="13">
    <source>
        <dbReference type="Proteomes" id="UP000308181"/>
    </source>
</evidence>
<feature type="transmembrane region" description="Helical" evidence="9">
    <location>
        <begin position="490"/>
        <end position="509"/>
    </location>
</feature>
<dbReference type="GO" id="GO:0004715">
    <property type="term" value="F:non-membrane spanning protein tyrosine kinase activity"/>
    <property type="evidence" value="ECO:0007669"/>
    <property type="project" value="UniProtKB-EC"/>
</dbReference>
<feature type="transmembrane region" description="Helical" evidence="9">
    <location>
        <begin position="27"/>
        <end position="46"/>
    </location>
</feature>
<feature type="domain" description="Tyrosine-protein kinase G-rich" evidence="11">
    <location>
        <begin position="441"/>
        <end position="509"/>
    </location>
</feature>
<comment type="caution">
    <text evidence="12">The sequence shown here is derived from an EMBL/GenBank/DDBJ whole genome shotgun (WGS) entry which is preliminary data.</text>
</comment>
<name>A0A4U1BXA7_9SPHI</name>
<dbReference type="CDD" id="cd05387">
    <property type="entry name" value="BY-kinase"/>
    <property type="match status" value="1"/>
</dbReference>
<evidence type="ECO:0000256" key="8">
    <source>
        <dbReference type="ARBA" id="ARBA00051245"/>
    </source>
</evidence>
<keyword evidence="9" id="KW-0812">Transmembrane</keyword>
<keyword evidence="7" id="KW-0829">Tyrosine-protein kinase</keyword>
<dbReference type="EMBL" id="SWBP01000003">
    <property type="protein sequence ID" value="TKB97636.1"/>
    <property type="molecule type" value="Genomic_DNA"/>
</dbReference>
<feature type="domain" description="AAA" evidence="10">
    <location>
        <begin position="586"/>
        <end position="697"/>
    </location>
</feature>
<evidence type="ECO:0000313" key="12">
    <source>
        <dbReference type="EMBL" id="TKB97636.1"/>
    </source>
</evidence>
<dbReference type="Proteomes" id="UP000308181">
    <property type="component" value="Unassembled WGS sequence"/>
</dbReference>